<keyword evidence="6 7" id="KW-0472">Membrane</keyword>
<feature type="transmembrane region" description="Helical" evidence="7">
    <location>
        <begin position="148"/>
        <end position="166"/>
    </location>
</feature>
<evidence type="ECO:0000256" key="3">
    <source>
        <dbReference type="ARBA" id="ARBA00022475"/>
    </source>
</evidence>
<keyword evidence="3" id="KW-1003">Cell membrane</keyword>
<organism evidence="9 10">
    <name type="scientific">Dickeya poaceiphila</name>
    <dbReference type="NCBI Taxonomy" id="568768"/>
    <lineage>
        <taxon>Bacteria</taxon>
        <taxon>Pseudomonadati</taxon>
        <taxon>Pseudomonadota</taxon>
        <taxon>Gammaproteobacteria</taxon>
        <taxon>Enterobacterales</taxon>
        <taxon>Pectobacteriaceae</taxon>
        <taxon>Dickeya</taxon>
    </lineage>
</organism>
<feature type="transmembrane region" description="Helical" evidence="7">
    <location>
        <begin position="203"/>
        <end position="226"/>
    </location>
</feature>
<feature type="transmembrane region" description="Helical" evidence="7">
    <location>
        <begin position="97"/>
        <end position="115"/>
    </location>
</feature>
<dbReference type="InterPro" id="IPR000620">
    <property type="entry name" value="EamA_dom"/>
</dbReference>
<evidence type="ECO:0000259" key="8">
    <source>
        <dbReference type="Pfam" id="PF00892"/>
    </source>
</evidence>
<feature type="transmembrane region" description="Helical" evidence="7">
    <location>
        <begin position="72"/>
        <end position="91"/>
    </location>
</feature>
<protein>
    <submittedName>
        <fullName evidence="9">Threonine/homoserine exporter RhtA</fullName>
    </submittedName>
</protein>
<dbReference type="PANTHER" id="PTHR32322:SF2">
    <property type="entry name" value="EAMA DOMAIN-CONTAINING PROTEIN"/>
    <property type="match status" value="1"/>
</dbReference>
<name>A0A5B8I7P9_9GAMM</name>
<dbReference type="EMBL" id="CP042220">
    <property type="protein sequence ID" value="QDX30363.1"/>
    <property type="molecule type" value="Genomic_DNA"/>
</dbReference>
<dbReference type="Pfam" id="PF00892">
    <property type="entry name" value="EamA"/>
    <property type="match status" value="1"/>
</dbReference>
<evidence type="ECO:0000313" key="9">
    <source>
        <dbReference type="EMBL" id="QDX30363.1"/>
    </source>
</evidence>
<feature type="transmembrane region" description="Helical" evidence="7">
    <location>
        <begin position="38"/>
        <end position="60"/>
    </location>
</feature>
<evidence type="ECO:0000313" key="10">
    <source>
        <dbReference type="Proteomes" id="UP000320591"/>
    </source>
</evidence>
<gene>
    <name evidence="9" type="primary">rhtA</name>
    <name evidence="9" type="ORF">Dpoa569_0002249</name>
</gene>
<evidence type="ECO:0000256" key="4">
    <source>
        <dbReference type="ARBA" id="ARBA00022692"/>
    </source>
</evidence>
<dbReference type="GO" id="GO:0016020">
    <property type="term" value="C:membrane"/>
    <property type="evidence" value="ECO:0007669"/>
    <property type="project" value="UniProtKB-SubCell"/>
</dbReference>
<dbReference type="InterPro" id="IPR037185">
    <property type="entry name" value="EmrE-like"/>
</dbReference>
<dbReference type="PANTHER" id="PTHR32322">
    <property type="entry name" value="INNER MEMBRANE TRANSPORTER"/>
    <property type="match status" value="1"/>
</dbReference>
<feature type="transmembrane region" description="Helical" evidence="7">
    <location>
        <begin position="238"/>
        <end position="258"/>
    </location>
</feature>
<evidence type="ECO:0000256" key="1">
    <source>
        <dbReference type="ARBA" id="ARBA00004651"/>
    </source>
</evidence>
<dbReference type="InterPro" id="IPR050638">
    <property type="entry name" value="AA-Vitamin_Transporters"/>
</dbReference>
<feature type="transmembrane region" description="Helical" evidence="7">
    <location>
        <begin position="178"/>
        <end position="197"/>
    </location>
</feature>
<comment type="similarity">
    <text evidence="2">Belongs to the EamA transporter family.</text>
</comment>
<feature type="transmembrane region" description="Helical" evidence="7">
    <location>
        <begin position="264"/>
        <end position="284"/>
    </location>
</feature>
<dbReference type="KEGG" id="dic:Dpoa569_0002249"/>
<dbReference type="AlphaFoldDB" id="A0A5B8I7P9"/>
<keyword evidence="4 7" id="KW-0812">Transmembrane</keyword>
<proteinExistence type="inferred from homology"/>
<sequence length="290" mass="30493">MTLISALKNSVLLPVLLIVIAMLSIQTGAAIAKMVFPLIGASGVTALRLAIGSLILLLVFKPWRLRFGSERLSLLIYGITLGGMNYLFYLALRTVPLGIAVALEFTGPLAVALLASRRLLDVVWVLLAAAGLWLLLPLGQHIDNVDVTGAVFAVGAGACWSGYILFGQKAGTSHGTGTVAIGSLIAALIYCPIGLLFSDLNTLFSLDILPTGIAVAVLSTALPYTLEMLALTRLPTRTFSTLMSLEPAVAALSGILFLHEHLTLTQWLALTFIIIASLGTTLSAKKSAVA</sequence>
<evidence type="ECO:0000256" key="2">
    <source>
        <dbReference type="ARBA" id="ARBA00007362"/>
    </source>
</evidence>
<feature type="domain" description="EamA" evidence="8">
    <location>
        <begin position="148"/>
        <end position="280"/>
    </location>
</feature>
<dbReference type="NCBIfam" id="NF007823">
    <property type="entry name" value="PRK10532.1"/>
    <property type="match status" value="1"/>
</dbReference>
<accession>A0A5B8I7P9</accession>
<comment type="subcellular location">
    <subcellularLocation>
        <location evidence="1">Cell membrane</location>
        <topology evidence="1">Multi-pass membrane protein</topology>
    </subcellularLocation>
</comment>
<feature type="transmembrane region" description="Helical" evidence="7">
    <location>
        <begin position="12"/>
        <end position="32"/>
    </location>
</feature>
<dbReference type="Gene3D" id="1.10.3730.20">
    <property type="match status" value="1"/>
</dbReference>
<evidence type="ECO:0000256" key="5">
    <source>
        <dbReference type="ARBA" id="ARBA00022989"/>
    </source>
</evidence>
<evidence type="ECO:0000256" key="6">
    <source>
        <dbReference type="ARBA" id="ARBA00023136"/>
    </source>
</evidence>
<evidence type="ECO:0000256" key="7">
    <source>
        <dbReference type="SAM" id="Phobius"/>
    </source>
</evidence>
<reference evidence="9 10" key="1">
    <citation type="journal article" date="2019" name="Environ. Microbiol.">
        <title>The phytopathogenic nature of Dickeya aquatica 174/2 and the dynamic early evolution of Dickeya pathogenicity.</title>
        <authorList>
            <person name="Duprey A."/>
            <person name="Taib N."/>
            <person name="Leonard S."/>
            <person name="Garin T."/>
            <person name="Flandrois J.P."/>
            <person name="Nasser W."/>
            <person name="Brochier-Armanet C."/>
            <person name="Reverchon S."/>
        </authorList>
    </citation>
    <scope>NUCLEOTIDE SEQUENCE [LARGE SCALE GENOMIC DNA]</scope>
    <source>
        <strain evidence="9 10">NCPPB 569</strain>
    </source>
</reference>
<dbReference type="SUPFAM" id="SSF103481">
    <property type="entry name" value="Multidrug resistance efflux transporter EmrE"/>
    <property type="match status" value="2"/>
</dbReference>
<feature type="transmembrane region" description="Helical" evidence="7">
    <location>
        <begin position="122"/>
        <end position="142"/>
    </location>
</feature>
<dbReference type="RefSeq" id="WP_042870043.1">
    <property type="nucleotide sequence ID" value="NZ_CM001975.1"/>
</dbReference>
<dbReference type="Proteomes" id="UP000320591">
    <property type="component" value="Chromosome"/>
</dbReference>
<dbReference type="OrthoDB" id="9815120at2"/>
<keyword evidence="5 7" id="KW-1133">Transmembrane helix</keyword>
<keyword evidence="10" id="KW-1185">Reference proteome</keyword>